<dbReference type="AlphaFoldDB" id="A0A9X3E2Q5"/>
<dbReference type="Pfam" id="PF13416">
    <property type="entry name" value="SBP_bac_8"/>
    <property type="match status" value="1"/>
</dbReference>
<dbReference type="InterPro" id="IPR050490">
    <property type="entry name" value="Bact_solute-bd_prot1"/>
</dbReference>
<evidence type="ECO:0000256" key="3">
    <source>
        <dbReference type="ARBA" id="ARBA00022475"/>
    </source>
</evidence>
<dbReference type="Proteomes" id="UP001144805">
    <property type="component" value="Unassembled WGS sequence"/>
</dbReference>
<comment type="subcellular location">
    <subcellularLocation>
        <location evidence="1">Periplasm</location>
    </subcellularLocation>
</comment>
<evidence type="ECO:0000313" key="10">
    <source>
        <dbReference type="EMBL" id="MCX5570121.1"/>
    </source>
</evidence>
<evidence type="ECO:0000256" key="8">
    <source>
        <dbReference type="ARBA" id="ARBA00023288"/>
    </source>
</evidence>
<evidence type="ECO:0000256" key="1">
    <source>
        <dbReference type="ARBA" id="ARBA00004418"/>
    </source>
</evidence>
<protein>
    <submittedName>
        <fullName evidence="10">Sugar ABC transporter substrate-binding protein</fullName>
    </submittedName>
</protein>
<evidence type="ECO:0000256" key="4">
    <source>
        <dbReference type="ARBA" id="ARBA00022729"/>
    </source>
</evidence>
<keyword evidence="3" id="KW-1003">Cell membrane</keyword>
<evidence type="ECO:0000313" key="11">
    <source>
        <dbReference type="Proteomes" id="UP001144805"/>
    </source>
</evidence>
<dbReference type="PANTHER" id="PTHR43649:SF33">
    <property type="entry name" value="POLYGALACTURONAN_RHAMNOGALACTURONAN-BINDING PROTEIN YTCQ"/>
    <property type="match status" value="1"/>
</dbReference>
<accession>A0A9X3E2Q5</accession>
<evidence type="ECO:0000256" key="6">
    <source>
        <dbReference type="ARBA" id="ARBA00023136"/>
    </source>
</evidence>
<organism evidence="10 11">
    <name type="scientific">Kaistia nematophila</name>
    <dbReference type="NCBI Taxonomy" id="2994654"/>
    <lineage>
        <taxon>Bacteria</taxon>
        <taxon>Pseudomonadati</taxon>
        <taxon>Pseudomonadota</taxon>
        <taxon>Alphaproteobacteria</taxon>
        <taxon>Hyphomicrobiales</taxon>
        <taxon>Kaistiaceae</taxon>
        <taxon>Kaistia</taxon>
    </lineage>
</organism>
<comment type="caution">
    <text evidence="10">The sequence shown here is derived from an EMBL/GenBank/DDBJ whole genome shotgun (WGS) entry which is preliminary data.</text>
</comment>
<proteinExistence type="inferred from homology"/>
<dbReference type="CDD" id="cd13585">
    <property type="entry name" value="PBP2_TMBP_like"/>
    <property type="match status" value="1"/>
</dbReference>
<dbReference type="EMBL" id="JAPKNK010000005">
    <property type="protein sequence ID" value="MCX5570121.1"/>
    <property type="molecule type" value="Genomic_DNA"/>
</dbReference>
<dbReference type="GO" id="GO:0042597">
    <property type="term" value="C:periplasmic space"/>
    <property type="evidence" value="ECO:0007669"/>
    <property type="project" value="UniProtKB-SubCell"/>
</dbReference>
<keyword evidence="7" id="KW-0564">Palmitate</keyword>
<keyword evidence="11" id="KW-1185">Reference proteome</keyword>
<keyword evidence="8" id="KW-0449">Lipoprotein</keyword>
<keyword evidence="6" id="KW-0472">Membrane</keyword>
<name>A0A9X3E2Q5_9HYPH</name>
<dbReference type="RefSeq" id="WP_266339096.1">
    <property type="nucleotide sequence ID" value="NZ_JAPKNK010000005.1"/>
</dbReference>
<dbReference type="InterPro" id="IPR006059">
    <property type="entry name" value="SBP"/>
</dbReference>
<dbReference type="Gene3D" id="3.40.190.10">
    <property type="entry name" value="Periplasmic binding protein-like II"/>
    <property type="match status" value="1"/>
</dbReference>
<evidence type="ECO:0000256" key="7">
    <source>
        <dbReference type="ARBA" id="ARBA00023139"/>
    </source>
</evidence>
<sequence length="437" mass="46725">MSNILGNRLLKSLGAASALSIAVGAGLAGAQAAELKVMFQGDPYEITVITDVAKRFEAANPGTTVQLINTPHDAYNEKIGAAVSAGSLPDILQLDAPFLANYVWSGFLQPVGGLLDKALVDDMTASNVAQGTYPIDKELYAIGLTDSTVALYGSRKQLEELKIRIPTSVEDAWTREEFEAALKTLSTAPGVKWPLDLFRSYGTKTEWITYAYEPILVSMGCDVIDRTNWKATGTLDGKACVDAATEMQGWVKQGWVVPQSAGQNQFYAEGRPAALAWGGHWFYAEASAKMGDDVVVMPLPKFGEKGVSPNGTWIWSVAKTASDPAAAGKFLSFMLQDPAYRDAYKAHAGFPGLKSFAAASPLYADKGAMAVAFEQAGKSAVARPPHPAYPTITLAFQNAMTNIFDGADPQAELSKAAKKIDDDILDNDGYEPFGKAE</sequence>
<evidence type="ECO:0000256" key="5">
    <source>
        <dbReference type="ARBA" id="ARBA00022764"/>
    </source>
</evidence>
<feature type="signal peptide" evidence="9">
    <location>
        <begin position="1"/>
        <end position="32"/>
    </location>
</feature>
<dbReference type="SUPFAM" id="SSF53850">
    <property type="entry name" value="Periplasmic binding protein-like II"/>
    <property type="match status" value="1"/>
</dbReference>
<gene>
    <name evidence="10" type="ORF">OSH07_13030</name>
</gene>
<evidence type="ECO:0000256" key="2">
    <source>
        <dbReference type="ARBA" id="ARBA00008520"/>
    </source>
</evidence>
<dbReference type="PANTHER" id="PTHR43649">
    <property type="entry name" value="ARABINOSE-BINDING PROTEIN-RELATED"/>
    <property type="match status" value="1"/>
</dbReference>
<evidence type="ECO:0000256" key="9">
    <source>
        <dbReference type="SAM" id="SignalP"/>
    </source>
</evidence>
<keyword evidence="5" id="KW-0574">Periplasm</keyword>
<keyword evidence="4 9" id="KW-0732">Signal</keyword>
<reference evidence="10" key="1">
    <citation type="submission" date="2022-11" db="EMBL/GenBank/DDBJ databases">
        <title>Biodiversity and phylogenetic relationships of bacteria.</title>
        <authorList>
            <person name="Machado R.A.R."/>
            <person name="Bhat A."/>
            <person name="Loulou A."/>
            <person name="Kallel S."/>
        </authorList>
    </citation>
    <scope>NUCLEOTIDE SEQUENCE</scope>
    <source>
        <strain evidence="10">K-TC2</strain>
    </source>
</reference>
<comment type="similarity">
    <text evidence="2">Belongs to the bacterial solute-binding protein 1 family.</text>
</comment>
<feature type="chain" id="PRO_5040945442" evidence="9">
    <location>
        <begin position="33"/>
        <end position="437"/>
    </location>
</feature>